<evidence type="ECO:0000313" key="2">
    <source>
        <dbReference type="EMBL" id="HHL43548.1"/>
    </source>
</evidence>
<dbReference type="NCBIfam" id="NF012209">
    <property type="entry name" value="LEPR-8K"/>
    <property type="match status" value="1"/>
</dbReference>
<dbReference type="InterPro" id="IPR053786">
    <property type="entry name" value="LEPRxLL_CS"/>
</dbReference>
<evidence type="ECO:0000256" key="1">
    <source>
        <dbReference type="SAM" id="MobiDB-lite"/>
    </source>
</evidence>
<dbReference type="EMBL" id="DRMJ01000420">
    <property type="protein sequence ID" value="HHL43548.1"/>
    <property type="molecule type" value="Genomic_DNA"/>
</dbReference>
<feature type="compositionally biased region" description="Basic and acidic residues" evidence="1">
    <location>
        <begin position="45"/>
        <end position="58"/>
    </location>
</feature>
<gene>
    <name evidence="2" type="ORF">ENJ42_08025</name>
</gene>
<organism evidence="2">
    <name type="scientific">Hellea balneolensis</name>
    <dbReference type="NCBI Taxonomy" id="287478"/>
    <lineage>
        <taxon>Bacteria</taxon>
        <taxon>Pseudomonadati</taxon>
        <taxon>Pseudomonadota</taxon>
        <taxon>Alphaproteobacteria</taxon>
        <taxon>Maricaulales</taxon>
        <taxon>Robiginitomaculaceae</taxon>
        <taxon>Hellea</taxon>
    </lineage>
</organism>
<name>A0A7C5M0Y8_9PROT</name>
<protein>
    <submittedName>
        <fullName evidence="2">LEPR-XLL domain-containing protein</fullName>
    </submittedName>
</protein>
<dbReference type="AlphaFoldDB" id="A0A7C5M0Y8"/>
<dbReference type="Proteomes" id="UP000885830">
    <property type="component" value="Unassembled WGS sequence"/>
</dbReference>
<reference evidence="2" key="1">
    <citation type="journal article" date="2020" name="mSystems">
        <title>Genome- and Community-Level Interaction Insights into Carbon Utilization and Element Cycling Functions of Hydrothermarchaeota in Hydrothermal Sediment.</title>
        <authorList>
            <person name="Zhou Z."/>
            <person name="Liu Y."/>
            <person name="Xu W."/>
            <person name="Pan J."/>
            <person name="Luo Z.H."/>
            <person name="Li M."/>
        </authorList>
    </citation>
    <scope>NUCLEOTIDE SEQUENCE [LARGE SCALE GENOMIC DNA]</scope>
    <source>
        <strain evidence="2">HyVt-485</strain>
    </source>
</reference>
<feature type="non-terminal residue" evidence="2">
    <location>
        <position position="329"/>
    </location>
</feature>
<feature type="region of interest" description="Disordered" evidence="1">
    <location>
        <begin position="38"/>
        <end position="60"/>
    </location>
</feature>
<comment type="caution">
    <text evidence="2">The sequence shown here is derived from an EMBL/GenBank/DDBJ whole genome shotgun (WGS) entry which is preliminary data.</text>
</comment>
<accession>A0A7C5M0Y8</accession>
<proteinExistence type="predicted"/>
<sequence>MRRFNLESGISSCVYGPAILAGSFRRPGIYCRRHPSSFLSSKGDQMSKSKPNDTKVSKSDLINSAARRPLGLLSLEPRILLDAAGAVTIAEGVAESLSQQHGEAAAQDLFAPVSEHIGDAANVRHSAEPGLLAHLQTLDHLGAGVSDVSVTATEVHKLVVSEVNEIEKPVIAETLEVGKPAVYEPVSVGKPAVFEPADIVKPVIYEDLETQNLQTGESAGLVANGDLSAYLSLALSSQDLDSPSVENIFESRHVNRSVSEIVGTDFTQRFVEPNTDTILENFDLDDLALGIQTDSVASGPQIVFVDTSVANYRDIVASFGDDVEVVLIG</sequence>